<protein>
    <submittedName>
        <fullName evidence="2">Homeodomain-like protein</fullName>
    </submittedName>
</protein>
<evidence type="ECO:0000259" key="1">
    <source>
        <dbReference type="Pfam" id="PF13966"/>
    </source>
</evidence>
<proteinExistence type="predicted"/>
<gene>
    <name evidence="2" type="ORF">Tco_1132226</name>
</gene>
<organism evidence="2 3">
    <name type="scientific">Tanacetum coccineum</name>
    <dbReference type="NCBI Taxonomy" id="301880"/>
    <lineage>
        <taxon>Eukaryota</taxon>
        <taxon>Viridiplantae</taxon>
        <taxon>Streptophyta</taxon>
        <taxon>Embryophyta</taxon>
        <taxon>Tracheophyta</taxon>
        <taxon>Spermatophyta</taxon>
        <taxon>Magnoliopsida</taxon>
        <taxon>eudicotyledons</taxon>
        <taxon>Gunneridae</taxon>
        <taxon>Pentapetalae</taxon>
        <taxon>asterids</taxon>
        <taxon>campanulids</taxon>
        <taxon>Asterales</taxon>
        <taxon>Asteraceae</taxon>
        <taxon>Asteroideae</taxon>
        <taxon>Anthemideae</taxon>
        <taxon>Anthemidinae</taxon>
        <taxon>Tanacetum</taxon>
    </lineage>
</organism>
<reference evidence="2" key="2">
    <citation type="submission" date="2022-01" db="EMBL/GenBank/DDBJ databases">
        <authorList>
            <person name="Yamashiro T."/>
            <person name="Shiraishi A."/>
            <person name="Satake H."/>
            <person name="Nakayama K."/>
        </authorList>
    </citation>
    <scope>NUCLEOTIDE SEQUENCE</scope>
</reference>
<evidence type="ECO:0000313" key="2">
    <source>
        <dbReference type="EMBL" id="GJU09830.1"/>
    </source>
</evidence>
<dbReference type="PANTHER" id="PTHR33116:SF76">
    <property type="entry name" value="DUF4283 DOMAIN-CONTAINING PROTEIN"/>
    <property type="match status" value="1"/>
</dbReference>
<name>A0ABQ5JD14_9ASTR</name>
<dbReference type="Proteomes" id="UP001151760">
    <property type="component" value="Unassembled WGS sequence"/>
</dbReference>
<reference evidence="2" key="1">
    <citation type="journal article" date="2022" name="Int. J. Mol. Sci.">
        <title>Draft Genome of Tanacetum Coccineum: Genomic Comparison of Closely Related Tanacetum-Family Plants.</title>
        <authorList>
            <person name="Yamashiro T."/>
            <person name="Shiraishi A."/>
            <person name="Nakayama K."/>
            <person name="Satake H."/>
        </authorList>
    </citation>
    <scope>NUCLEOTIDE SEQUENCE</scope>
</reference>
<feature type="domain" description="Reverse transcriptase zinc-binding" evidence="1">
    <location>
        <begin position="189"/>
        <end position="278"/>
    </location>
</feature>
<keyword evidence="3" id="KW-1185">Reference proteome</keyword>
<dbReference type="EMBL" id="BQNB010021762">
    <property type="protein sequence ID" value="GJU09830.1"/>
    <property type="molecule type" value="Genomic_DNA"/>
</dbReference>
<comment type="caution">
    <text evidence="2">The sequence shown here is derived from an EMBL/GenBank/DDBJ whole genome shotgun (WGS) entry which is preliminary data.</text>
</comment>
<dbReference type="Pfam" id="PF13966">
    <property type="entry name" value="zf-RVT"/>
    <property type="match status" value="1"/>
</dbReference>
<accession>A0ABQ5JD14</accession>
<evidence type="ECO:0000313" key="3">
    <source>
        <dbReference type="Proteomes" id="UP001151760"/>
    </source>
</evidence>
<dbReference type="InterPro" id="IPR026960">
    <property type="entry name" value="RVT-Znf"/>
</dbReference>
<dbReference type="PANTHER" id="PTHR33116">
    <property type="entry name" value="REVERSE TRANSCRIPTASE ZINC-BINDING DOMAIN-CONTAINING PROTEIN-RELATED-RELATED"/>
    <property type="match status" value="1"/>
</dbReference>
<sequence>MHIYWASVLAIPKGIILDIQNLIRGFLWCNGDYKRGKAKVAWVDNCLPLSEGGLGLRSLEVFNKALGGPYGIPIKADVSWGWRKLLQLRDRVRPHMWFKIGNGEATSIWFDYWCDYCPLSRFLSPREISNAGYDTCSKVSDLMVHNAWNWPSSWLIKAPELGLVPTPSIQMDTSDVLQWRDSNGSISEFSVKKVWEAIRPRGEEVDWYRMVWFSHCVPRHAFLLWLVMRNSLKTQDRLKQWDVGINTDLNLLRCSLCDLQADSREHLFFECSYSTQVWATVRRLASMDNVPPVLQNIVLYLQPMAHKRTAKSIIGKILLAAAIYFIWIERNNRLFKDIKKNPEELCDMIMITELILLMVSLSCSDLDRLEGSGVASCSYGAPPDCVAISMPKCLSGLHLLMYSASYVWLADIAAWKFFKANWDVS</sequence>